<comment type="caution">
    <text evidence="1">The sequence shown here is derived from an EMBL/GenBank/DDBJ whole genome shotgun (WGS) entry which is preliminary data.</text>
</comment>
<sequence>MNNQRPYYAPGSGSGNIPYSSYSSLADAGMSYVPAKQQFKNPHALPSQGDGMGSPGLHPWHHSVPGYNSTSAFTASYTPGLEPQHMQRSQNAAAVGGPFTPSPNVSSPNSGSHLYATNEYTVPANQEAPAPASGAKQCYHCRTTSTPPLATGSPDKSDLVQCVWGVPAAAPYSASAAAHNRGPRRGHEKIIAGA</sequence>
<keyword evidence="2" id="KW-1185">Reference proteome</keyword>
<dbReference type="Proteomes" id="UP000620124">
    <property type="component" value="Unassembled WGS sequence"/>
</dbReference>
<reference evidence="1" key="1">
    <citation type="submission" date="2020-05" db="EMBL/GenBank/DDBJ databases">
        <title>Mycena genomes resolve the evolution of fungal bioluminescence.</title>
        <authorList>
            <person name="Tsai I.J."/>
        </authorList>
    </citation>
    <scope>NUCLEOTIDE SEQUENCE</scope>
    <source>
        <strain evidence="1">CCC161011</strain>
    </source>
</reference>
<dbReference type="EMBL" id="JACAZI010000005">
    <property type="protein sequence ID" value="KAF7360723.1"/>
    <property type="molecule type" value="Genomic_DNA"/>
</dbReference>
<evidence type="ECO:0000313" key="1">
    <source>
        <dbReference type="EMBL" id="KAF7360723.1"/>
    </source>
</evidence>
<evidence type="ECO:0000313" key="2">
    <source>
        <dbReference type="Proteomes" id="UP000620124"/>
    </source>
</evidence>
<accession>A0A8H6YGD8</accession>
<gene>
    <name evidence="1" type="ORF">MVEN_00804200</name>
</gene>
<protein>
    <submittedName>
        <fullName evidence="1">Uncharacterized protein</fullName>
    </submittedName>
</protein>
<dbReference type="AlphaFoldDB" id="A0A8H6YGD8"/>
<proteinExistence type="predicted"/>
<organism evidence="1 2">
    <name type="scientific">Mycena venus</name>
    <dbReference type="NCBI Taxonomy" id="2733690"/>
    <lineage>
        <taxon>Eukaryota</taxon>
        <taxon>Fungi</taxon>
        <taxon>Dikarya</taxon>
        <taxon>Basidiomycota</taxon>
        <taxon>Agaricomycotina</taxon>
        <taxon>Agaricomycetes</taxon>
        <taxon>Agaricomycetidae</taxon>
        <taxon>Agaricales</taxon>
        <taxon>Marasmiineae</taxon>
        <taxon>Mycenaceae</taxon>
        <taxon>Mycena</taxon>
    </lineage>
</organism>
<name>A0A8H6YGD8_9AGAR</name>